<dbReference type="Gene3D" id="3.40.50.1240">
    <property type="entry name" value="Phosphoglycerate mutase-like"/>
    <property type="match status" value="1"/>
</dbReference>
<dbReference type="CDD" id="cd07067">
    <property type="entry name" value="HP_PGM_like"/>
    <property type="match status" value="1"/>
</dbReference>
<keyword evidence="2" id="KW-0413">Isomerase</keyword>
<dbReference type="InterPro" id="IPR013078">
    <property type="entry name" value="His_Pase_superF_clade-1"/>
</dbReference>
<dbReference type="SMART" id="SM00855">
    <property type="entry name" value="PGAM"/>
    <property type="match status" value="1"/>
</dbReference>
<dbReference type="RefSeq" id="WP_102724456.1">
    <property type="nucleotide sequence ID" value="NZ_PNHG01000019.1"/>
</dbReference>
<dbReference type="Pfam" id="PF00300">
    <property type="entry name" value="His_Phos_1"/>
    <property type="match status" value="1"/>
</dbReference>
<dbReference type="EMBL" id="PNHG01000019">
    <property type="protein sequence ID" value="PMC63667.1"/>
    <property type="molecule type" value="Genomic_DNA"/>
</dbReference>
<dbReference type="GO" id="GO:0005737">
    <property type="term" value="C:cytoplasm"/>
    <property type="evidence" value="ECO:0007669"/>
    <property type="project" value="TreeGrafter"/>
</dbReference>
<dbReference type="InterPro" id="IPR029033">
    <property type="entry name" value="His_PPase_superfam"/>
</dbReference>
<accession>A0A2N6T2W4</accession>
<reference evidence="3 4" key="1">
    <citation type="submission" date="2017-09" db="EMBL/GenBank/DDBJ databases">
        <title>Bacterial strain isolated from the female urinary microbiota.</title>
        <authorList>
            <person name="Thomas-White K."/>
            <person name="Kumar N."/>
            <person name="Forster S."/>
            <person name="Putonti C."/>
            <person name="Lawley T."/>
            <person name="Wolfe A.J."/>
        </authorList>
    </citation>
    <scope>NUCLEOTIDE SEQUENCE [LARGE SCALE GENOMIC DNA]</scope>
    <source>
        <strain evidence="3 4">UMB0792</strain>
    </source>
</reference>
<dbReference type="SUPFAM" id="SSF53254">
    <property type="entry name" value="Phosphoglycerate mutase-like"/>
    <property type="match status" value="1"/>
</dbReference>
<evidence type="ECO:0000256" key="1">
    <source>
        <dbReference type="ARBA" id="ARBA00023152"/>
    </source>
</evidence>
<keyword evidence="1" id="KW-0324">Glycolysis</keyword>
<proteinExistence type="predicted"/>
<dbReference type="AlphaFoldDB" id="A0A2N6T2W4"/>
<comment type="caution">
    <text evidence="3">The sequence shown here is derived from an EMBL/GenBank/DDBJ whole genome shotgun (WGS) entry which is preliminary data.</text>
</comment>
<dbReference type="Proteomes" id="UP000235836">
    <property type="component" value="Unassembled WGS sequence"/>
</dbReference>
<dbReference type="PROSITE" id="PS00175">
    <property type="entry name" value="PG_MUTASE"/>
    <property type="match status" value="1"/>
</dbReference>
<keyword evidence="4" id="KW-1185">Reference proteome</keyword>
<gene>
    <name evidence="3" type="ORF">CJ203_09850</name>
</gene>
<name>A0A2N6T2W4_9CORY</name>
<dbReference type="InterPro" id="IPR050275">
    <property type="entry name" value="PGM_Phosphatase"/>
</dbReference>
<evidence type="ECO:0000313" key="3">
    <source>
        <dbReference type="EMBL" id="PMC63667.1"/>
    </source>
</evidence>
<organism evidence="3 4">
    <name type="scientific">Corynebacterium tuscaniense</name>
    <dbReference type="NCBI Taxonomy" id="302449"/>
    <lineage>
        <taxon>Bacteria</taxon>
        <taxon>Bacillati</taxon>
        <taxon>Actinomycetota</taxon>
        <taxon>Actinomycetes</taxon>
        <taxon>Mycobacteriales</taxon>
        <taxon>Corynebacteriaceae</taxon>
        <taxon>Corynebacterium</taxon>
    </lineage>
</organism>
<dbReference type="GO" id="GO:0016791">
    <property type="term" value="F:phosphatase activity"/>
    <property type="evidence" value="ECO:0007669"/>
    <property type="project" value="TreeGrafter"/>
</dbReference>
<dbReference type="PANTHER" id="PTHR48100">
    <property type="entry name" value="BROAD-SPECIFICITY PHOSPHATASE YOR283W-RELATED"/>
    <property type="match status" value="1"/>
</dbReference>
<dbReference type="InterPro" id="IPR001345">
    <property type="entry name" value="PG/BPGM_mutase_AS"/>
</dbReference>
<sequence>MLILLRHGQTTSNVDRKLDTLLPGAPLTPLGEEQALAAGRAISADYQVGRVFSSEALRARQTAAIAFSSLVGDIPALPGLHEIQAGRWEMHNSSAAHEAYLTAFRGFYRRDLAATVEDGDSLDTFLTRYRAGVLAALDPALYSAGSAGASGSSRGSTVIVSHGGAIRGFTANACQVDPQFAEQSYLPNCEYVVLDPGEDPAGTFGDWRVVRWGKYDLAGLRG</sequence>
<protein>
    <submittedName>
        <fullName evidence="3">Histidine phosphatase family protein</fullName>
    </submittedName>
</protein>
<evidence type="ECO:0000313" key="4">
    <source>
        <dbReference type="Proteomes" id="UP000235836"/>
    </source>
</evidence>
<dbReference type="PANTHER" id="PTHR48100:SF1">
    <property type="entry name" value="HISTIDINE PHOSPHATASE FAMILY PROTEIN-RELATED"/>
    <property type="match status" value="1"/>
</dbReference>
<evidence type="ECO:0000256" key="2">
    <source>
        <dbReference type="ARBA" id="ARBA00023235"/>
    </source>
</evidence>